<evidence type="ECO:0000256" key="2">
    <source>
        <dbReference type="ARBA" id="ARBA00022723"/>
    </source>
</evidence>
<evidence type="ECO:0000313" key="6">
    <source>
        <dbReference type="EMBL" id="KKL89104.1"/>
    </source>
</evidence>
<dbReference type="Pfam" id="PF12800">
    <property type="entry name" value="Fer4_4"/>
    <property type="match status" value="1"/>
</dbReference>
<dbReference type="SUPFAM" id="SSF54862">
    <property type="entry name" value="4Fe-4S ferredoxins"/>
    <property type="match status" value="1"/>
</dbReference>
<keyword evidence="2" id="KW-0479">Metal-binding</keyword>
<dbReference type="EMBL" id="LAZR01020381">
    <property type="protein sequence ID" value="KKL89104.1"/>
    <property type="molecule type" value="Genomic_DNA"/>
</dbReference>
<evidence type="ECO:0000259" key="5">
    <source>
        <dbReference type="PROSITE" id="PS51379"/>
    </source>
</evidence>
<dbReference type="Gene3D" id="3.30.70.20">
    <property type="match status" value="2"/>
</dbReference>
<dbReference type="AlphaFoldDB" id="A0A0F9FRF6"/>
<reference evidence="6" key="1">
    <citation type="journal article" date="2015" name="Nature">
        <title>Complex archaea that bridge the gap between prokaryotes and eukaryotes.</title>
        <authorList>
            <person name="Spang A."/>
            <person name="Saw J.H."/>
            <person name="Jorgensen S.L."/>
            <person name="Zaremba-Niedzwiedzka K."/>
            <person name="Martijn J."/>
            <person name="Lind A.E."/>
            <person name="van Eijk R."/>
            <person name="Schleper C."/>
            <person name="Guy L."/>
            <person name="Ettema T.J."/>
        </authorList>
    </citation>
    <scope>NUCLEOTIDE SEQUENCE</scope>
</reference>
<dbReference type="Pfam" id="PF13247">
    <property type="entry name" value="Fer4_11"/>
    <property type="match status" value="1"/>
</dbReference>
<dbReference type="InterPro" id="IPR017896">
    <property type="entry name" value="4Fe4S_Fe-S-bd"/>
</dbReference>
<dbReference type="GO" id="GO:0051539">
    <property type="term" value="F:4 iron, 4 sulfur cluster binding"/>
    <property type="evidence" value="ECO:0007669"/>
    <property type="project" value="UniProtKB-KW"/>
</dbReference>
<dbReference type="GO" id="GO:0046872">
    <property type="term" value="F:metal ion binding"/>
    <property type="evidence" value="ECO:0007669"/>
    <property type="project" value="UniProtKB-KW"/>
</dbReference>
<dbReference type="CDD" id="cd10551">
    <property type="entry name" value="PsrB"/>
    <property type="match status" value="1"/>
</dbReference>
<evidence type="ECO:0000256" key="4">
    <source>
        <dbReference type="ARBA" id="ARBA00023014"/>
    </source>
</evidence>
<organism evidence="6">
    <name type="scientific">marine sediment metagenome</name>
    <dbReference type="NCBI Taxonomy" id="412755"/>
    <lineage>
        <taxon>unclassified sequences</taxon>
        <taxon>metagenomes</taxon>
        <taxon>ecological metagenomes</taxon>
    </lineage>
</organism>
<evidence type="ECO:0000256" key="1">
    <source>
        <dbReference type="ARBA" id="ARBA00022485"/>
    </source>
</evidence>
<protein>
    <recommendedName>
        <fullName evidence="5">4Fe-4S ferredoxin-type domain-containing protein</fullName>
    </recommendedName>
</protein>
<proteinExistence type="predicted"/>
<dbReference type="PANTHER" id="PTHR43177">
    <property type="entry name" value="PROTEIN NRFC"/>
    <property type="match status" value="1"/>
</dbReference>
<dbReference type="PANTHER" id="PTHR43177:SF3">
    <property type="entry name" value="PROTEIN NRFC HOMOLOG"/>
    <property type="match status" value="1"/>
</dbReference>
<sequence>MNFMRIDLDRLKPEEVDTVTPMERRTFLKLGLAVTGVYAGGKILSLVSNIGTAEAINFDPGMEYPYRPHYSMLIRQDRCIDCERCLMACARTNNVPEYGYRTNILQRNAPEAIGQKREFIPVLCNHCNNPPCVRACPTSATYKDEETGIVRMRPERCIGCKTCMLACPYNARYLRGRIVDKCDFCYEARLSKGMELTACAEACPADVRIFGSMSDKDSRIYRMIHQLQKPVWVLRPETGTEPFVFYMKG</sequence>
<keyword evidence="3" id="KW-0408">Iron</keyword>
<keyword evidence="4" id="KW-0411">Iron-sulfur</keyword>
<dbReference type="InterPro" id="IPR017900">
    <property type="entry name" value="4Fe4S_Fe_S_CS"/>
</dbReference>
<feature type="domain" description="4Fe-4S ferredoxin-type" evidence="5">
    <location>
        <begin position="115"/>
        <end position="146"/>
    </location>
</feature>
<feature type="domain" description="4Fe-4S ferredoxin-type" evidence="5">
    <location>
        <begin position="148"/>
        <end position="177"/>
    </location>
</feature>
<comment type="caution">
    <text evidence="6">The sequence shown here is derived from an EMBL/GenBank/DDBJ whole genome shotgun (WGS) entry which is preliminary data.</text>
</comment>
<keyword evidence="1" id="KW-0004">4Fe-4S</keyword>
<dbReference type="InterPro" id="IPR050954">
    <property type="entry name" value="ET_IronSulfur_Cluster-Binding"/>
</dbReference>
<dbReference type="PROSITE" id="PS51379">
    <property type="entry name" value="4FE4S_FER_2"/>
    <property type="match status" value="3"/>
</dbReference>
<evidence type="ECO:0000256" key="3">
    <source>
        <dbReference type="ARBA" id="ARBA00023004"/>
    </source>
</evidence>
<gene>
    <name evidence="6" type="ORF">LCGC14_1918050</name>
</gene>
<accession>A0A0F9FRF6</accession>
<dbReference type="PROSITE" id="PS00198">
    <property type="entry name" value="4FE4S_FER_1"/>
    <property type="match status" value="1"/>
</dbReference>
<feature type="domain" description="4Fe-4S ferredoxin-type" evidence="5">
    <location>
        <begin position="70"/>
        <end position="101"/>
    </location>
</feature>
<name>A0A0F9FRF6_9ZZZZ</name>